<dbReference type="SMART" id="SM00324">
    <property type="entry name" value="RhoGAP"/>
    <property type="match status" value="1"/>
</dbReference>
<keyword evidence="4" id="KW-1185">Reference proteome</keyword>
<feature type="compositionally biased region" description="Basic residues" evidence="1">
    <location>
        <begin position="30"/>
        <end position="41"/>
    </location>
</feature>
<feature type="compositionally biased region" description="Basic and acidic residues" evidence="1">
    <location>
        <begin position="780"/>
        <end position="790"/>
    </location>
</feature>
<feature type="compositionally biased region" description="Low complexity" evidence="1">
    <location>
        <begin position="452"/>
        <end position="469"/>
    </location>
</feature>
<feature type="region of interest" description="Disordered" evidence="1">
    <location>
        <begin position="671"/>
        <end position="723"/>
    </location>
</feature>
<evidence type="ECO:0000313" key="3">
    <source>
        <dbReference type="EMBL" id="KAK6183371.1"/>
    </source>
</evidence>
<feature type="region of interest" description="Disordered" evidence="1">
    <location>
        <begin position="314"/>
        <end position="333"/>
    </location>
</feature>
<dbReference type="Gene3D" id="1.10.555.10">
    <property type="entry name" value="Rho GTPase activation protein"/>
    <property type="match status" value="1"/>
</dbReference>
<organism evidence="3 4">
    <name type="scientific">Patella caerulea</name>
    <name type="common">Rayed Mediterranean limpet</name>
    <dbReference type="NCBI Taxonomy" id="87958"/>
    <lineage>
        <taxon>Eukaryota</taxon>
        <taxon>Metazoa</taxon>
        <taxon>Spiralia</taxon>
        <taxon>Lophotrochozoa</taxon>
        <taxon>Mollusca</taxon>
        <taxon>Gastropoda</taxon>
        <taxon>Patellogastropoda</taxon>
        <taxon>Patelloidea</taxon>
        <taxon>Patellidae</taxon>
        <taxon>Patella</taxon>
    </lineage>
</organism>
<feature type="region of interest" description="Disordered" evidence="1">
    <location>
        <begin position="421"/>
        <end position="544"/>
    </location>
</feature>
<dbReference type="PROSITE" id="PS50238">
    <property type="entry name" value="RHOGAP"/>
    <property type="match status" value="1"/>
</dbReference>
<feature type="region of interest" description="Disordered" evidence="1">
    <location>
        <begin position="755"/>
        <end position="798"/>
    </location>
</feature>
<dbReference type="InterPro" id="IPR042869">
    <property type="entry name" value="ARHGAP11A/B"/>
</dbReference>
<comment type="caution">
    <text evidence="3">The sequence shown here is derived from an EMBL/GenBank/DDBJ whole genome shotgun (WGS) entry which is preliminary data.</text>
</comment>
<feature type="region of interest" description="Disordered" evidence="1">
    <location>
        <begin position="1157"/>
        <end position="1195"/>
    </location>
</feature>
<dbReference type="GO" id="GO:0007165">
    <property type="term" value="P:signal transduction"/>
    <property type="evidence" value="ECO:0007669"/>
    <property type="project" value="InterPro"/>
</dbReference>
<feature type="compositionally biased region" description="Polar residues" evidence="1">
    <location>
        <begin position="1324"/>
        <end position="1336"/>
    </location>
</feature>
<dbReference type="EMBL" id="JAZGQO010000007">
    <property type="protein sequence ID" value="KAK6183371.1"/>
    <property type="molecule type" value="Genomic_DNA"/>
</dbReference>
<dbReference type="InterPro" id="IPR008936">
    <property type="entry name" value="Rho_GTPase_activation_prot"/>
</dbReference>
<dbReference type="Proteomes" id="UP001347796">
    <property type="component" value="Unassembled WGS sequence"/>
</dbReference>
<gene>
    <name evidence="3" type="ORF">SNE40_010868</name>
</gene>
<feature type="compositionally biased region" description="Low complexity" evidence="1">
    <location>
        <begin position="1097"/>
        <end position="1108"/>
    </location>
</feature>
<feature type="compositionally biased region" description="Polar residues" evidence="1">
    <location>
        <begin position="1157"/>
        <end position="1167"/>
    </location>
</feature>
<name>A0AAN8Q0Q7_PATCE</name>
<feature type="compositionally biased region" description="Basic and acidic residues" evidence="1">
    <location>
        <begin position="565"/>
        <end position="577"/>
    </location>
</feature>
<feature type="compositionally biased region" description="Polar residues" evidence="1">
    <location>
        <begin position="1304"/>
        <end position="1313"/>
    </location>
</feature>
<feature type="compositionally biased region" description="Polar residues" evidence="1">
    <location>
        <begin position="421"/>
        <end position="430"/>
    </location>
</feature>
<dbReference type="Pfam" id="PF00620">
    <property type="entry name" value="RhoGAP"/>
    <property type="match status" value="1"/>
</dbReference>
<evidence type="ECO:0000313" key="4">
    <source>
        <dbReference type="Proteomes" id="UP001347796"/>
    </source>
</evidence>
<evidence type="ECO:0000259" key="2">
    <source>
        <dbReference type="PROSITE" id="PS50238"/>
    </source>
</evidence>
<dbReference type="PANTHER" id="PTHR15670:SF4">
    <property type="entry name" value="RHO GTPASE-ACTIVATING PROTEIN 11A"/>
    <property type="match status" value="1"/>
</dbReference>
<feature type="compositionally biased region" description="Low complexity" evidence="1">
    <location>
        <begin position="1131"/>
        <end position="1145"/>
    </location>
</feature>
<evidence type="ECO:0000256" key="1">
    <source>
        <dbReference type="SAM" id="MobiDB-lite"/>
    </source>
</evidence>
<protein>
    <recommendedName>
        <fullName evidence="2">Rho-GAP domain-containing protein</fullName>
    </recommendedName>
</protein>
<reference evidence="3 4" key="1">
    <citation type="submission" date="2024-01" db="EMBL/GenBank/DDBJ databases">
        <title>The genome of the rayed Mediterranean limpet Patella caerulea (Linnaeus, 1758).</title>
        <authorList>
            <person name="Anh-Thu Weber A."/>
            <person name="Halstead-Nussloch G."/>
        </authorList>
    </citation>
    <scope>NUCLEOTIDE SEQUENCE [LARGE SCALE GENOMIC DNA]</scope>
    <source>
        <strain evidence="3">AATW-2023a</strain>
        <tissue evidence="3">Whole specimen</tissue>
    </source>
</reference>
<feature type="compositionally biased region" description="Polar residues" evidence="1">
    <location>
        <begin position="671"/>
        <end position="682"/>
    </location>
</feature>
<feature type="region of interest" description="Disordered" evidence="1">
    <location>
        <begin position="1097"/>
        <end position="1145"/>
    </location>
</feature>
<feature type="compositionally biased region" description="Low complexity" evidence="1">
    <location>
        <begin position="683"/>
        <end position="705"/>
    </location>
</feature>
<dbReference type="InterPro" id="IPR000198">
    <property type="entry name" value="RhoGAP_dom"/>
</dbReference>
<feature type="compositionally biased region" description="Polar residues" evidence="1">
    <location>
        <begin position="579"/>
        <end position="590"/>
    </location>
</feature>
<feature type="region of interest" description="Disordered" evidence="1">
    <location>
        <begin position="27"/>
        <end position="47"/>
    </location>
</feature>
<sequence length="1336" mass="146077">MEGYRNIFTIDHVNRLRQLAEQDLREKGVKLPKSKKTKKLNTSRGPNQDGLMTASNIFGNYLSHVPCVYVSDCGYVPKFLVDAEEVIVNNVNQEGIFRKSGAISRQKELKQQIEEGKCFTDANVNDVTGLIKQFYRELPEPLFTSVYHDTFVRCYQLGNEDTASQAILLLCLLLPSEYLSALRYTMKLLSFIALHSDTNKMDVANLSVVLAPNIMHVNSKSEKMNSTEEKLIQIQTAIVELLIKNAECVGLVSDDLYSRTCKMVEIYGEEDLDASDDNTLEDSKDCRKKEKKRKRSGSFQGFVSSIANGIAKLRRSTDGKEAKTGNITQSSSCSINTTANECSISQNATEHPLTTPVVMRKRKASGEVIPFSATKKKAIILNLPQQTTLGNTPFTPARKMDINEMKKLGTIDTPSIAFSESTLPNFTATPSAKDMKTPRKKFLFSPGSSKKTVSNPANTSNSSNISTGSIKKPKGKNIFRRLSGSKSDKDSEALSASTSSNIGERLASPPDASPQDILDRIHKRSQSDSPLSGRLPTSPSLPDISVLSQANSLNEGFIMDGAENDFERSDGTQDRGRSLQRNAQVSSSDPTADISPKKPSRRSLSADHAMLNKLQNLKRGAPNTITNGLLKGKPCDLKKLRRSFDKSDIGNPIPLVVPTVSENAMTCQQAMEAQNRRNANSASMKSLSGTSIGSSVSQTSTNSQQKITAPSQSDKAYDLDESDTGFSTISGNTVIFVPKGGKPMLVPHQPQTIHAKHKKIQSSNSTDSLISSVSESSEASSHHVKMERSVSTDSGKGSLLDDTMLTTAHPKSSLDTAFIEESMLVDSSMNHTRVDLDESDVSKRPTGQNMTPMKSISSYDLTNAAPKCQVVRSQSMYCTSFNRPAPNIKPNLQISKETHKLLARAGFMSEGKVARSTEDIQVPVKSPTKSFCRDQSSRCSINMGSLVDMKSELENDEMEQSRSHGLSDLAEEKMELESSEETDVVTECPSAIIKRANTSLPKHDSILNIQQSNCGKVAENVKNLEQSVDSKDKFVSPYRFPNSTTRKRGMSPIRIPTIFAKTDEKAAKFREIALLAKERGALSRGVAKVPISTNLLKSSSTTTDNNSDFEFVKPAQRPSTHHTDRTKSDCSGATNSASETNSSVSISTLSTDSYSDFSTISPMSESGESSDEVFSPKMESTQSNNDQLEESSGDATIKTSFKGQQIELSCSLMETINEVCTPQRSALKDCGNVVAKEQNHSKMSELKLPKLDEEIGDYVVLRTAGGLTPRQILRFSQTPKSKCISPNKPVKRLVSPGSPRRHTACQTNKSSPSRKSDGKPVLSSIPQHLQTDVGNI</sequence>
<feature type="region of interest" description="Disordered" evidence="1">
    <location>
        <begin position="1284"/>
        <end position="1336"/>
    </location>
</feature>
<feature type="compositionally biased region" description="Polar residues" evidence="1">
    <location>
        <begin position="527"/>
        <end position="544"/>
    </location>
</feature>
<dbReference type="GO" id="GO:0005096">
    <property type="term" value="F:GTPase activator activity"/>
    <property type="evidence" value="ECO:0007669"/>
    <property type="project" value="TreeGrafter"/>
</dbReference>
<dbReference type="PANTHER" id="PTHR15670">
    <property type="entry name" value="RHO GTPASE ACTIVATING PROTEIN 11A"/>
    <property type="match status" value="1"/>
</dbReference>
<feature type="domain" description="Rho-GAP" evidence="2">
    <location>
        <begin position="68"/>
        <end position="250"/>
    </location>
</feature>
<dbReference type="SUPFAM" id="SSF48350">
    <property type="entry name" value="GTPase activation domain, GAP"/>
    <property type="match status" value="1"/>
</dbReference>
<accession>A0AAN8Q0Q7</accession>
<proteinExistence type="predicted"/>
<feature type="region of interest" description="Disordered" evidence="1">
    <location>
        <begin position="563"/>
        <end position="605"/>
    </location>
</feature>
<feature type="compositionally biased region" description="Low complexity" evidence="1">
    <location>
        <begin position="765"/>
        <end position="779"/>
    </location>
</feature>